<dbReference type="EMBL" id="KV440989">
    <property type="protein sequence ID" value="OAD70283.1"/>
    <property type="molecule type" value="Genomic_DNA"/>
</dbReference>
<comment type="similarity">
    <text evidence="4">Belongs to the DASH complex ASK1 family.</text>
</comment>
<keyword evidence="18" id="KW-1185">Reference proteome</keyword>
<dbReference type="OrthoDB" id="5573898at2759"/>
<reference evidence="18" key="1">
    <citation type="submission" date="2015-06" db="EMBL/GenBank/DDBJ databases">
        <title>Expansion of signal transduction pathways in fungi by whole-genome duplication.</title>
        <authorList>
            <consortium name="DOE Joint Genome Institute"/>
            <person name="Corrochano L.M."/>
            <person name="Kuo A."/>
            <person name="Marcet-Houben M."/>
            <person name="Polaino S."/>
            <person name="Salamov A."/>
            <person name="Villalobos J.M."/>
            <person name="Alvarez M.I."/>
            <person name="Avalos J."/>
            <person name="Benito E.P."/>
            <person name="Benoit I."/>
            <person name="Burger G."/>
            <person name="Camino L.P."/>
            <person name="Canovas D."/>
            <person name="Cerda-Olmedo E."/>
            <person name="Cheng J.-F."/>
            <person name="Dominguez A."/>
            <person name="Elias M."/>
            <person name="Eslava A.P."/>
            <person name="Glaser F."/>
            <person name="Grimwood J."/>
            <person name="Gutierrez G."/>
            <person name="Heitman J."/>
            <person name="Henrissat B."/>
            <person name="Iturriaga E.A."/>
            <person name="Lang B.F."/>
            <person name="Lavin J.L."/>
            <person name="Lee S."/>
            <person name="Li W."/>
            <person name="Lindquist E."/>
            <person name="Lopez-Garcia S."/>
            <person name="Luque E.M."/>
            <person name="Marcos A.T."/>
            <person name="Martin J."/>
            <person name="McCluskey K."/>
            <person name="Medina H.R."/>
            <person name="Miralles-Duran A."/>
            <person name="Miyazaki A."/>
            <person name="Munoz-Torres E."/>
            <person name="Oguiza J.A."/>
            <person name="Ohm R."/>
            <person name="Olmedo M."/>
            <person name="Orejas M."/>
            <person name="Ortiz-Castellanos L."/>
            <person name="Pisabarro A.G."/>
            <person name="Rodriguez-Romero J."/>
            <person name="Ruiz-Herrera J."/>
            <person name="Ruiz-Vazquez R."/>
            <person name="Sanz C."/>
            <person name="Schackwitz W."/>
            <person name="Schmutz J."/>
            <person name="Shahriari M."/>
            <person name="Shelest E."/>
            <person name="Silva-Franco F."/>
            <person name="Soanes D."/>
            <person name="Syed K."/>
            <person name="Tagua V.G."/>
            <person name="Talbot N.J."/>
            <person name="Thon M."/>
            <person name="De vries R.P."/>
            <person name="Wiebenga A."/>
            <person name="Yadav J.S."/>
            <person name="Braun E.L."/>
            <person name="Baker S."/>
            <person name="Garre V."/>
            <person name="Horwitz B."/>
            <person name="Torres-Martinez S."/>
            <person name="Idnurm A."/>
            <person name="Herrera-Estrella A."/>
            <person name="Gabaldon T."/>
            <person name="Grigoriev I.V."/>
        </authorList>
    </citation>
    <scope>NUCLEOTIDE SEQUENCE [LARGE SCALE GENOMIC DNA]</scope>
    <source>
        <strain evidence="18">NRRL 1555(-)</strain>
    </source>
</reference>
<organism evidence="17 18">
    <name type="scientific">Phycomyces blakesleeanus (strain ATCC 8743b / DSM 1359 / FGSC 10004 / NBRC 33097 / NRRL 1555)</name>
    <dbReference type="NCBI Taxonomy" id="763407"/>
    <lineage>
        <taxon>Eukaryota</taxon>
        <taxon>Fungi</taxon>
        <taxon>Fungi incertae sedis</taxon>
        <taxon>Mucoromycota</taxon>
        <taxon>Mucoromycotina</taxon>
        <taxon>Mucoromycetes</taxon>
        <taxon>Mucorales</taxon>
        <taxon>Phycomycetaceae</taxon>
        <taxon>Phycomyces</taxon>
    </lineage>
</organism>
<keyword evidence="7" id="KW-0963">Cytoplasm</keyword>
<keyword evidence="6" id="KW-0158">Chromosome</keyword>
<evidence type="ECO:0000256" key="12">
    <source>
        <dbReference type="ARBA" id="ARBA00023212"/>
    </source>
</evidence>
<keyword evidence="11" id="KW-0995">Kinetochore</keyword>
<feature type="compositionally biased region" description="Polar residues" evidence="16">
    <location>
        <begin position="306"/>
        <end position="317"/>
    </location>
</feature>
<dbReference type="GO" id="GO:0008608">
    <property type="term" value="P:attachment of spindle microtubules to kinetochore"/>
    <property type="evidence" value="ECO:0007669"/>
    <property type="project" value="InterPro"/>
</dbReference>
<keyword evidence="12" id="KW-0206">Cytoskeleton</keyword>
<evidence type="ECO:0000313" key="17">
    <source>
        <dbReference type="EMBL" id="OAD70283.1"/>
    </source>
</evidence>
<evidence type="ECO:0000256" key="13">
    <source>
        <dbReference type="ARBA" id="ARBA00023242"/>
    </source>
</evidence>
<feature type="compositionally biased region" description="Low complexity" evidence="16">
    <location>
        <begin position="382"/>
        <end position="396"/>
    </location>
</feature>
<dbReference type="InterPro" id="IPR013964">
    <property type="entry name" value="DASH_Ask1"/>
</dbReference>
<evidence type="ECO:0000256" key="6">
    <source>
        <dbReference type="ARBA" id="ARBA00022454"/>
    </source>
</evidence>
<evidence type="ECO:0000256" key="14">
    <source>
        <dbReference type="ARBA" id="ARBA00023306"/>
    </source>
</evidence>
<feature type="region of interest" description="Disordered" evidence="16">
    <location>
        <begin position="141"/>
        <end position="218"/>
    </location>
</feature>
<evidence type="ECO:0000256" key="3">
    <source>
        <dbReference type="ARBA" id="ARBA00004629"/>
    </source>
</evidence>
<keyword evidence="9" id="KW-0493">Microtubule</keyword>
<evidence type="ECO:0000256" key="7">
    <source>
        <dbReference type="ARBA" id="ARBA00022490"/>
    </source>
</evidence>
<gene>
    <name evidence="17" type="ORF">PHYBLDRAFT_171666</name>
</gene>
<dbReference type="STRING" id="763407.A0A162TW40"/>
<feature type="compositionally biased region" description="Polar residues" evidence="16">
    <location>
        <begin position="405"/>
        <end position="422"/>
    </location>
</feature>
<keyword evidence="15" id="KW-0137">Centromere</keyword>
<dbReference type="InParanoid" id="A0A162TW40"/>
<keyword evidence="13" id="KW-0539">Nucleus</keyword>
<evidence type="ECO:0000256" key="11">
    <source>
        <dbReference type="ARBA" id="ARBA00022838"/>
    </source>
</evidence>
<dbReference type="Proteomes" id="UP000077315">
    <property type="component" value="Unassembled WGS sequence"/>
</dbReference>
<dbReference type="PANTHER" id="PTHR28200">
    <property type="entry name" value="DASH COMPLEX SUBUNIT ASK1"/>
    <property type="match status" value="1"/>
</dbReference>
<sequence length="506" mass="56456">MNDEEANAELERLEQNITLLLQDTDQNFSRCNQIASSILPMIDKFSEATHNILKTHQTWGYFFDLLQSSSSSSGHGTNRLPLTRPFGAFATGIDAISETTSITESFRSISERIIEPVKQGHQHLLEPHLIPSRRQIAQSLPDFTQPVPPTAETARTPQRDLARMKTDSILKSSGLYDLSPSSETSGDEESATNNSKTSFRRPSVSYSASDDPANLGVGTDADRERALRFFKEREQRFGNMPMDEELPSLGRKDISPLRAQDRNAKPLADTPTTRRVFETLAQDLKTGRKPRIDIFDESYEPHNINKRSLPSGSTNRPTFEDYTHNLRKDKKPRLSELGRSHEFEYNNLPGNFRPIGTPEDPDPLNFPDMAISRPLNGGGSSGVNSGSGVDGSSNHGYRQGPESVFSETSGLTRATFGSSSTGRGPAPFSVHRFGETFREPPGSTQLTRVYKVFSDKPAQMLTLEDVLNEVKDDENRYTADSVMLFINMLCGKKYLRTVGQGWTIRR</sequence>
<dbReference type="GO" id="GO:0042729">
    <property type="term" value="C:DASH complex"/>
    <property type="evidence" value="ECO:0007669"/>
    <property type="project" value="InterPro"/>
</dbReference>
<dbReference type="RefSeq" id="XP_018288323.1">
    <property type="nucleotide sequence ID" value="XM_018436641.1"/>
</dbReference>
<accession>A0A162TW40</accession>
<feature type="compositionally biased region" description="Basic and acidic residues" evidence="16">
    <location>
        <begin position="157"/>
        <end position="168"/>
    </location>
</feature>
<comment type="subcellular location">
    <subcellularLocation>
        <location evidence="3">Chromosome</location>
        <location evidence="3">Centromere</location>
        <location evidence="3">Kinetochore</location>
    </subcellularLocation>
    <subcellularLocation>
        <location evidence="2">Cytoplasm</location>
        <location evidence="2">Cytoskeleton</location>
        <location evidence="2">Spindle</location>
    </subcellularLocation>
    <subcellularLocation>
        <location evidence="1">Nucleus</location>
    </subcellularLocation>
</comment>
<keyword evidence="10" id="KW-0498">Mitosis</keyword>
<evidence type="ECO:0000256" key="1">
    <source>
        <dbReference type="ARBA" id="ARBA00004123"/>
    </source>
</evidence>
<evidence type="ECO:0000256" key="15">
    <source>
        <dbReference type="ARBA" id="ARBA00023328"/>
    </source>
</evidence>
<protein>
    <recommendedName>
        <fullName evidence="5">DASH complex subunit ASK1</fullName>
    </recommendedName>
</protein>
<evidence type="ECO:0000256" key="5">
    <source>
        <dbReference type="ARBA" id="ARBA00014520"/>
    </source>
</evidence>
<evidence type="ECO:0000313" key="18">
    <source>
        <dbReference type="Proteomes" id="UP000077315"/>
    </source>
</evidence>
<evidence type="ECO:0000256" key="16">
    <source>
        <dbReference type="SAM" id="MobiDB-lite"/>
    </source>
</evidence>
<keyword evidence="14" id="KW-0131">Cell cycle</keyword>
<dbReference type="GO" id="GO:0044732">
    <property type="term" value="C:mitotic spindle pole body"/>
    <property type="evidence" value="ECO:0007669"/>
    <property type="project" value="TreeGrafter"/>
</dbReference>
<dbReference type="PANTHER" id="PTHR28200:SF1">
    <property type="entry name" value="DASH COMPLEX SUBUNIT ASK1"/>
    <property type="match status" value="1"/>
</dbReference>
<dbReference type="GO" id="GO:0072686">
    <property type="term" value="C:mitotic spindle"/>
    <property type="evidence" value="ECO:0007669"/>
    <property type="project" value="InterPro"/>
</dbReference>
<evidence type="ECO:0000256" key="4">
    <source>
        <dbReference type="ARBA" id="ARBA00010731"/>
    </source>
</evidence>
<evidence type="ECO:0000256" key="2">
    <source>
        <dbReference type="ARBA" id="ARBA00004186"/>
    </source>
</evidence>
<evidence type="ECO:0000256" key="10">
    <source>
        <dbReference type="ARBA" id="ARBA00022776"/>
    </source>
</evidence>
<dbReference type="GeneID" id="28997547"/>
<dbReference type="AlphaFoldDB" id="A0A162TW40"/>
<keyword evidence="8" id="KW-0132">Cell division</keyword>
<proteinExistence type="inferred from homology"/>
<feature type="region of interest" description="Disordered" evidence="16">
    <location>
        <begin position="303"/>
        <end position="323"/>
    </location>
</feature>
<feature type="region of interest" description="Disordered" evidence="16">
    <location>
        <begin position="373"/>
        <end position="425"/>
    </location>
</feature>
<dbReference type="Pfam" id="PF08655">
    <property type="entry name" value="DASH_Ask1"/>
    <property type="match status" value="1"/>
</dbReference>
<dbReference type="GO" id="GO:0005874">
    <property type="term" value="C:microtubule"/>
    <property type="evidence" value="ECO:0007669"/>
    <property type="project" value="UniProtKB-KW"/>
</dbReference>
<dbReference type="VEuPathDB" id="FungiDB:PHYBLDRAFT_171666"/>
<dbReference type="GO" id="GO:0051301">
    <property type="term" value="P:cell division"/>
    <property type="evidence" value="ECO:0007669"/>
    <property type="project" value="UniProtKB-KW"/>
</dbReference>
<evidence type="ECO:0000256" key="8">
    <source>
        <dbReference type="ARBA" id="ARBA00022618"/>
    </source>
</evidence>
<name>A0A162TW40_PHYB8</name>
<evidence type="ECO:0000256" key="9">
    <source>
        <dbReference type="ARBA" id="ARBA00022701"/>
    </source>
</evidence>